<reference evidence="2" key="1">
    <citation type="journal article" date="2022" name="Int. J. Mol. Sci.">
        <title>Draft Genome of Tanacetum Coccineum: Genomic Comparison of Closely Related Tanacetum-Family Plants.</title>
        <authorList>
            <person name="Yamashiro T."/>
            <person name="Shiraishi A."/>
            <person name="Nakayama K."/>
            <person name="Satake H."/>
        </authorList>
    </citation>
    <scope>NUCLEOTIDE SEQUENCE</scope>
</reference>
<accession>A0ABQ5G8D7</accession>
<dbReference type="Proteomes" id="UP001151760">
    <property type="component" value="Unassembled WGS sequence"/>
</dbReference>
<protein>
    <recommendedName>
        <fullName evidence="1">DUF4283 domain-containing protein</fullName>
    </recommendedName>
</protein>
<dbReference type="Pfam" id="PF14111">
    <property type="entry name" value="DUF4283"/>
    <property type="match status" value="1"/>
</dbReference>
<evidence type="ECO:0000313" key="3">
    <source>
        <dbReference type="Proteomes" id="UP001151760"/>
    </source>
</evidence>
<comment type="caution">
    <text evidence="2">The sequence shown here is derived from an EMBL/GenBank/DDBJ whole genome shotgun (WGS) entry which is preliminary data.</text>
</comment>
<dbReference type="PANTHER" id="PTHR31286">
    <property type="entry name" value="GLYCINE-RICH CELL WALL STRUCTURAL PROTEIN 1.8-LIKE"/>
    <property type="match status" value="1"/>
</dbReference>
<sequence length="246" mass="27656">MDGVVPSVTVDSRNAAKEVVSPSVVEETVAKEKQSSLVDTTLGSFPPLPTQGTTMASNTLGKYSIDVAVSVEFVRAISERFAKTAYGFFLGKRVAYPVVANYIRNTWGKYRLVQSMFSSSTRLFSFQFSSIDGLDAMLENGLWFIRNNTLILKKWHPDENLMKEDVGSIPVWVKLHVFHITTFNEDGLSAIANKLDEVASVDSDMAKFLAKKDGYGTQSLLEQWKESYENDDYEYDPYDDDMYEGQ</sequence>
<reference evidence="2" key="2">
    <citation type="submission" date="2022-01" db="EMBL/GenBank/DDBJ databases">
        <authorList>
            <person name="Yamashiro T."/>
            <person name="Shiraishi A."/>
            <person name="Satake H."/>
            <person name="Nakayama K."/>
        </authorList>
    </citation>
    <scope>NUCLEOTIDE SEQUENCE</scope>
</reference>
<dbReference type="InterPro" id="IPR025558">
    <property type="entry name" value="DUF4283"/>
</dbReference>
<name>A0ABQ5G8D7_9ASTR</name>
<feature type="domain" description="DUF4283" evidence="1">
    <location>
        <begin position="79"/>
        <end position="162"/>
    </location>
</feature>
<keyword evidence="3" id="KW-1185">Reference proteome</keyword>
<proteinExistence type="predicted"/>
<organism evidence="2 3">
    <name type="scientific">Tanacetum coccineum</name>
    <dbReference type="NCBI Taxonomy" id="301880"/>
    <lineage>
        <taxon>Eukaryota</taxon>
        <taxon>Viridiplantae</taxon>
        <taxon>Streptophyta</taxon>
        <taxon>Embryophyta</taxon>
        <taxon>Tracheophyta</taxon>
        <taxon>Spermatophyta</taxon>
        <taxon>Magnoliopsida</taxon>
        <taxon>eudicotyledons</taxon>
        <taxon>Gunneridae</taxon>
        <taxon>Pentapetalae</taxon>
        <taxon>asterids</taxon>
        <taxon>campanulids</taxon>
        <taxon>Asterales</taxon>
        <taxon>Asteraceae</taxon>
        <taxon>Asteroideae</taxon>
        <taxon>Anthemideae</taxon>
        <taxon>Anthemidinae</taxon>
        <taxon>Tanacetum</taxon>
    </lineage>
</organism>
<evidence type="ECO:0000313" key="2">
    <source>
        <dbReference type="EMBL" id="GJT71654.1"/>
    </source>
</evidence>
<evidence type="ECO:0000259" key="1">
    <source>
        <dbReference type="Pfam" id="PF14111"/>
    </source>
</evidence>
<dbReference type="PANTHER" id="PTHR31286:SF99">
    <property type="entry name" value="DUF4283 DOMAIN-CONTAINING PROTEIN"/>
    <property type="match status" value="1"/>
</dbReference>
<dbReference type="EMBL" id="BQNB010018185">
    <property type="protein sequence ID" value="GJT71654.1"/>
    <property type="molecule type" value="Genomic_DNA"/>
</dbReference>
<dbReference type="InterPro" id="IPR040256">
    <property type="entry name" value="At4g02000-like"/>
</dbReference>
<gene>
    <name evidence="2" type="ORF">Tco_1030940</name>
</gene>